<organism evidence="1 2">
    <name type="scientific">Butyrivibrio hungatei</name>
    <dbReference type="NCBI Taxonomy" id="185008"/>
    <lineage>
        <taxon>Bacteria</taxon>
        <taxon>Bacillati</taxon>
        <taxon>Bacillota</taxon>
        <taxon>Clostridia</taxon>
        <taxon>Lachnospirales</taxon>
        <taxon>Lachnospiraceae</taxon>
        <taxon>Butyrivibrio</taxon>
    </lineage>
</organism>
<gene>
    <name evidence="1" type="ORF">bhn_I2461</name>
</gene>
<reference evidence="2" key="1">
    <citation type="submission" date="2016-10" db="EMBL/GenBank/DDBJ databases">
        <title>The complete genome sequence of the rumen bacterium Butyrivibrio hungatei MB2003.</title>
        <authorList>
            <person name="Palevich N."/>
            <person name="Kelly W.J."/>
            <person name="Leahy S.C."/>
            <person name="Altermann E."/>
            <person name="Rakonjac J."/>
            <person name="Attwood G.T."/>
        </authorList>
    </citation>
    <scope>NUCLEOTIDE SEQUENCE [LARGE SCALE GENOMIC DNA]</scope>
    <source>
        <strain evidence="2">MB2003</strain>
    </source>
</reference>
<name>A0A1D9P4T3_9FIRM</name>
<dbReference type="KEGG" id="bhu:bhn_I2461"/>
<accession>A0A1D9P4T3</accession>
<keyword evidence="2" id="KW-1185">Reference proteome</keyword>
<dbReference type="OrthoDB" id="2005516at2"/>
<proteinExistence type="predicted"/>
<sequence length="79" mass="8843">MIIFAYTFAIVFLAIVLILGVGGLLADIPIDDKEEIEGMATASMCTTQLLEKNECVEEDMLEDFVIEQDMVYTYDSINI</sequence>
<dbReference type="EMBL" id="CP017831">
    <property type="protein sequence ID" value="AOZ97493.1"/>
    <property type="molecule type" value="Genomic_DNA"/>
</dbReference>
<dbReference type="RefSeq" id="WP_071177090.1">
    <property type="nucleotide sequence ID" value="NZ_CP017831.1"/>
</dbReference>
<dbReference type="AlphaFoldDB" id="A0A1D9P4T3"/>
<protein>
    <submittedName>
        <fullName evidence="1">Uncharacterized protein</fullName>
    </submittedName>
</protein>
<evidence type="ECO:0000313" key="1">
    <source>
        <dbReference type="EMBL" id="AOZ97493.1"/>
    </source>
</evidence>
<evidence type="ECO:0000313" key="2">
    <source>
        <dbReference type="Proteomes" id="UP000179284"/>
    </source>
</evidence>
<dbReference type="Proteomes" id="UP000179284">
    <property type="component" value="Chromosome I"/>
</dbReference>